<gene>
    <name evidence="7" type="ORF">L9F63_021813</name>
</gene>
<comment type="subcellular location">
    <subcellularLocation>
        <location evidence="1">Membrane</location>
        <topology evidence="1">Multi-pass membrane protein</topology>
    </subcellularLocation>
</comment>
<keyword evidence="2 5" id="KW-0812">Transmembrane</keyword>
<dbReference type="CDD" id="cd15039">
    <property type="entry name" value="7tmB3_Methuselah-like"/>
    <property type="match status" value="1"/>
</dbReference>
<dbReference type="Proteomes" id="UP001233999">
    <property type="component" value="Unassembled WGS sequence"/>
</dbReference>
<feature type="transmembrane region" description="Helical" evidence="5">
    <location>
        <begin position="197"/>
        <end position="223"/>
    </location>
</feature>
<dbReference type="PANTHER" id="PTHR45902:SF2">
    <property type="entry name" value="G-PROTEIN COUPLED RECEPTORS FAMILY 2 PROFILE 2 DOMAIN-CONTAINING PROTEIN"/>
    <property type="match status" value="1"/>
</dbReference>
<dbReference type="PRINTS" id="PR00249">
    <property type="entry name" value="GPCRSECRETIN"/>
</dbReference>
<protein>
    <recommendedName>
        <fullName evidence="6">G-protein coupled receptors family 2 profile 2 domain-containing protein</fullName>
    </recommendedName>
</protein>
<evidence type="ECO:0000256" key="3">
    <source>
        <dbReference type="ARBA" id="ARBA00022989"/>
    </source>
</evidence>
<dbReference type="InterPro" id="IPR000832">
    <property type="entry name" value="GPCR_2_secretin-like"/>
</dbReference>
<dbReference type="EMBL" id="JASPKZ010007522">
    <property type="protein sequence ID" value="KAJ9583837.1"/>
    <property type="molecule type" value="Genomic_DNA"/>
</dbReference>
<keyword evidence="8" id="KW-1185">Reference proteome</keyword>
<comment type="caution">
    <text evidence="7">The sequence shown here is derived from an EMBL/GenBank/DDBJ whole genome shotgun (WGS) entry which is preliminary data.</text>
</comment>
<dbReference type="GO" id="GO:0004930">
    <property type="term" value="F:G protein-coupled receptor activity"/>
    <property type="evidence" value="ECO:0007669"/>
    <property type="project" value="InterPro"/>
</dbReference>
<evidence type="ECO:0000259" key="6">
    <source>
        <dbReference type="PROSITE" id="PS50261"/>
    </source>
</evidence>
<dbReference type="AlphaFoldDB" id="A0AAD7ZNT6"/>
<accession>A0AAD7ZNT6</accession>
<organism evidence="7 8">
    <name type="scientific">Diploptera punctata</name>
    <name type="common">Pacific beetle cockroach</name>
    <dbReference type="NCBI Taxonomy" id="6984"/>
    <lineage>
        <taxon>Eukaryota</taxon>
        <taxon>Metazoa</taxon>
        <taxon>Ecdysozoa</taxon>
        <taxon>Arthropoda</taxon>
        <taxon>Hexapoda</taxon>
        <taxon>Insecta</taxon>
        <taxon>Pterygota</taxon>
        <taxon>Neoptera</taxon>
        <taxon>Polyneoptera</taxon>
        <taxon>Dictyoptera</taxon>
        <taxon>Blattodea</taxon>
        <taxon>Blaberoidea</taxon>
        <taxon>Blaberidae</taxon>
        <taxon>Diplopterinae</taxon>
        <taxon>Diploptera</taxon>
    </lineage>
</organism>
<evidence type="ECO:0000256" key="1">
    <source>
        <dbReference type="ARBA" id="ARBA00004141"/>
    </source>
</evidence>
<evidence type="ECO:0000256" key="2">
    <source>
        <dbReference type="ARBA" id="ARBA00022692"/>
    </source>
</evidence>
<dbReference type="Gene3D" id="1.20.1070.10">
    <property type="entry name" value="Rhodopsin 7-helix transmembrane proteins"/>
    <property type="match status" value="1"/>
</dbReference>
<feature type="transmembrane region" description="Helical" evidence="5">
    <location>
        <begin position="33"/>
        <end position="59"/>
    </location>
</feature>
<dbReference type="InterPro" id="IPR053231">
    <property type="entry name" value="GPCR_LN-TM7"/>
</dbReference>
<feature type="transmembrane region" description="Helical" evidence="5">
    <location>
        <begin position="71"/>
        <end position="92"/>
    </location>
</feature>
<dbReference type="Pfam" id="PF00002">
    <property type="entry name" value="7tm_2"/>
    <property type="match status" value="1"/>
</dbReference>
<sequence length="339" mass="37825">MENFYTARVHGFPNLTARGLIPGSAEHMTQEGLLSLVVVLGSSVSLVGLVFAFITYSLFSDLRNLSGTTLMNLLAALFMTQLLYVIGVGGVQDGQLCIALGFSLQYIRLTVFCWLAAMTHHMYATFRHNVNLVPHTEPRISASFCRYSLFGWGAPFILLTGALFLQLHQKSGNLLDVSTLTPTNCWFLDHDAFMYGFVVPVLVLLLADAVFLARSAAVARFIISMQVDRRTREKMRRKRRLQLYLFLKVTFIITTVTALGTLAKLTGRNAFWIAFNIGHGLQGIAVALCVTCNCQVLKIYTRSLRKKGKKNNTKYHPVTEVTKSTSLQMLTWEPSPDTV</sequence>
<keyword evidence="4 5" id="KW-0472">Membrane</keyword>
<evidence type="ECO:0000256" key="4">
    <source>
        <dbReference type="ARBA" id="ARBA00023136"/>
    </source>
</evidence>
<dbReference type="GO" id="GO:0007166">
    <property type="term" value="P:cell surface receptor signaling pathway"/>
    <property type="evidence" value="ECO:0007669"/>
    <property type="project" value="InterPro"/>
</dbReference>
<evidence type="ECO:0000256" key="5">
    <source>
        <dbReference type="SAM" id="Phobius"/>
    </source>
</evidence>
<keyword evidence="3 5" id="KW-1133">Transmembrane helix</keyword>
<proteinExistence type="predicted"/>
<evidence type="ECO:0000313" key="7">
    <source>
        <dbReference type="EMBL" id="KAJ9583837.1"/>
    </source>
</evidence>
<dbReference type="InterPro" id="IPR017981">
    <property type="entry name" value="GPCR_2-like_7TM"/>
</dbReference>
<feature type="transmembrane region" description="Helical" evidence="5">
    <location>
        <begin position="283"/>
        <end position="300"/>
    </location>
</feature>
<dbReference type="GO" id="GO:0016020">
    <property type="term" value="C:membrane"/>
    <property type="evidence" value="ECO:0007669"/>
    <property type="project" value="UniProtKB-SubCell"/>
</dbReference>
<reference evidence="7" key="2">
    <citation type="submission" date="2023-05" db="EMBL/GenBank/DDBJ databases">
        <authorList>
            <person name="Fouks B."/>
        </authorList>
    </citation>
    <scope>NUCLEOTIDE SEQUENCE</scope>
    <source>
        <strain evidence="7">Stay&amp;Tobe</strain>
        <tissue evidence="7">Testes</tissue>
    </source>
</reference>
<feature type="transmembrane region" description="Helical" evidence="5">
    <location>
        <begin position="243"/>
        <end position="263"/>
    </location>
</feature>
<evidence type="ECO:0000313" key="8">
    <source>
        <dbReference type="Proteomes" id="UP001233999"/>
    </source>
</evidence>
<reference evidence="7" key="1">
    <citation type="journal article" date="2023" name="IScience">
        <title>Live-bearing cockroach genome reveals convergent evolutionary mechanisms linked to viviparity in insects and beyond.</title>
        <authorList>
            <person name="Fouks B."/>
            <person name="Harrison M.C."/>
            <person name="Mikhailova A.A."/>
            <person name="Marchal E."/>
            <person name="English S."/>
            <person name="Carruthers M."/>
            <person name="Jennings E.C."/>
            <person name="Chiamaka E.L."/>
            <person name="Frigard R.A."/>
            <person name="Pippel M."/>
            <person name="Attardo G.M."/>
            <person name="Benoit J.B."/>
            <person name="Bornberg-Bauer E."/>
            <person name="Tobe S.S."/>
        </authorList>
    </citation>
    <scope>NUCLEOTIDE SEQUENCE</scope>
    <source>
        <strain evidence="7">Stay&amp;Tobe</strain>
    </source>
</reference>
<name>A0AAD7ZNT6_DIPPU</name>
<dbReference type="PROSITE" id="PS50261">
    <property type="entry name" value="G_PROTEIN_RECEP_F2_4"/>
    <property type="match status" value="1"/>
</dbReference>
<feature type="transmembrane region" description="Helical" evidence="5">
    <location>
        <begin position="98"/>
        <end position="117"/>
    </location>
</feature>
<feature type="domain" description="G-protein coupled receptors family 2 profile 2" evidence="6">
    <location>
        <begin position="34"/>
        <end position="294"/>
    </location>
</feature>
<dbReference type="PANTHER" id="PTHR45902">
    <property type="entry name" value="LATROPHILIN RECEPTOR-LIKE PROTEIN A"/>
    <property type="match status" value="1"/>
</dbReference>